<sequence length="106" mass="12204">MISSLCSSRSDQWAKEKVEKLIEAARRNPFQQHMYDSHIFNLKILISIILQYEEHLSKLAAEIDALAKEIEEYKIIQSIPGIGEKIAATIISEIGEHSFIRSFWSK</sequence>
<name>A0ABS2NDX1_9BACI</name>
<protein>
    <submittedName>
        <fullName evidence="2">Transposase</fullName>
    </submittedName>
</protein>
<keyword evidence="1" id="KW-0175">Coiled coil</keyword>
<evidence type="ECO:0000313" key="2">
    <source>
        <dbReference type="EMBL" id="MBM7586050.1"/>
    </source>
</evidence>
<evidence type="ECO:0000313" key="3">
    <source>
        <dbReference type="Proteomes" id="UP001646157"/>
    </source>
</evidence>
<reference evidence="2 3" key="1">
    <citation type="submission" date="2021-01" db="EMBL/GenBank/DDBJ databases">
        <title>Genomic Encyclopedia of Type Strains, Phase IV (KMG-IV): sequencing the most valuable type-strain genomes for metagenomic binning, comparative biology and taxonomic classification.</title>
        <authorList>
            <person name="Goeker M."/>
        </authorList>
    </citation>
    <scope>NUCLEOTIDE SEQUENCE [LARGE SCALE GENOMIC DNA]</scope>
    <source>
        <strain evidence="2 3">DSM 24834</strain>
    </source>
</reference>
<keyword evidence="3" id="KW-1185">Reference proteome</keyword>
<comment type="caution">
    <text evidence="2">The sequence shown here is derived from an EMBL/GenBank/DDBJ whole genome shotgun (WGS) entry which is preliminary data.</text>
</comment>
<feature type="coiled-coil region" evidence="1">
    <location>
        <begin position="49"/>
        <end position="76"/>
    </location>
</feature>
<evidence type="ECO:0000256" key="1">
    <source>
        <dbReference type="SAM" id="Coils"/>
    </source>
</evidence>
<proteinExistence type="predicted"/>
<organism evidence="2 3">
    <name type="scientific">Rossellomorea pakistanensis</name>
    <dbReference type="NCBI Taxonomy" id="992288"/>
    <lineage>
        <taxon>Bacteria</taxon>
        <taxon>Bacillati</taxon>
        <taxon>Bacillota</taxon>
        <taxon>Bacilli</taxon>
        <taxon>Bacillales</taxon>
        <taxon>Bacillaceae</taxon>
        <taxon>Rossellomorea</taxon>
    </lineage>
</organism>
<gene>
    <name evidence="2" type="ORF">JOC86_002592</name>
</gene>
<accession>A0ABS2NDX1</accession>
<dbReference type="EMBL" id="JAFBDZ010000002">
    <property type="protein sequence ID" value="MBM7586050.1"/>
    <property type="molecule type" value="Genomic_DNA"/>
</dbReference>
<dbReference type="Proteomes" id="UP001646157">
    <property type="component" value="Unassembled WGS sequence"/>
</dbReference>